<proteinExistence type="inferred from homology"/>
<dbReference type="GO" id="GO:0005886">
    <property type="term" value="C:plasma membrane"/>
    <property type="evidence" value="ECO:0007669"/>
    <property type="project" value="UniProtKB-SubCell"/>
</dbReference>
<comment type="caution">
    <text evidence="10">The sequence shown here is derived from an EMBL/GenBank/DDBJ whole genome shotgun (WGS) entry which is preliminary data.</text>
</comment>
<accession>A0A7W5G886</accession>
<evidence type="ECO:0000259" key="9">
    <source>
        <dbReference type="PROSITE" id="PS50885"/>
    </source>
</evidence>
<keyword evidence="11" id="KW-1185">Reference proteome</keyword>
<dbReference type="SUPFAM" id="SSF58104">
    <property type="entry name" value="Methyl-accepting chemotaxis protein (MCP) signaling domain"/>
    <property type="match status" value="1"/>
</dbReference>
<keyword evidence="2" id="KW-1003">Cell membrane</keyword>
<evidence type="ECO:0000256" key="7">
    <source>
        <dbReference type="SAM" id="Phobius"/>
    </source>
</evidence>
<dbReference type="SMART" id="SM00304">
    <property type="entry name" value="HAMP"/>
    <property type="match status" value="2"/>
</dbReference>
<evidence type="ECO:0000256" key="6">
    <source>
        <dbReference type="PROSITE-ProRule" id="PRU00284"/>
    </source>
</evidence>
<keyword evidence="3 7" id="KW-0472">Membrane</keyword>
<dbReference type="Proteomes" id="UP000518605">
    <property type="component" value="Unassembled WGS sequence"/>
</dbReference>
<evidence type="ECO:0000256" key="5">
    <source>
        <dbReference type="ARBA" id="ARBA00029447"/>
    </source>
</evidence>
<evidence type="ECO:0000259" key="8">
    <source>
        <dbReference type="PROSITE" id="PS50111"/>
    </source>
</evidence>
<dbReference type="Gene3D" id="1.10.287.950">
    <property type="entry name" value="Methyl-accepting chemotaxis protein"/>
    <property type="match status" value="1"/>
</dbReference>
<feature type="domain" description="Methyl-accepting transducer" evidence="8">
    <location>
        <begin position="374"/>
        <end position="610"/>
    </location>
</feature>
<dbReference type="AlphaFoldDB" id="A0A7W5G886"/>
<feature type="domain" description="HAMP" evidence="9">
    <location>
        <begin position="301"/>
        <end position="355"/>
    </location>
</feature>
<dbReference type="SMART" id="SM00283">
    <property type="entry name" value="MA"/>
    <property type="match status" value="1"/>
</dbReference>
<dbReference type="PANTHER" id="PTHR32089:SF112">
    <property type="entry name" value="LYSOZYME-LIKE PROTEIN-RELATED"/>
    <property type="match status" value="1"/>
</dbReference>
<dbReference type="CDD" id="cd11386">
    <property type="entry name" value="MCP_signal"/>
    <property type="match status" value="1"/>
</dbReference>
<comment type="similarity">
    <text evidence="5">Belongs to the methyl-accepting chemotaxis (MCP) protein family.</text>
</comment>
<feature type="transmembrane region" description="Helical" evidence="7">
    <location>
        <begin position="280"/>
        <end position="303"/>
    </location>
</feature>
<evidence type="ECO:0000256" key="4">
    <source>
        <dbReference type="ARBA" id="ARBA00023224"/>
    </source>
</evidence>
<gene>
    <name evidence="10" type="ORF">FHS16_000387</name>
</gene>
<dbReference type="EMBL" id="JACHXW010000001">
    <property type="protein sequence ID" value="MBB3150355.1"/>
    <property type="molecule type" value="Genomic_DNA"/>
</dbReference>
<protein>
    <submittedName>
        <fullName evidence="10">Methyl-accepting chemotaxis protein</fullName>
    </submittedName>
</protein>
<evidence type="ECO:0000313" key="11">
    <source>
        <dbReference type="Proteomes" id="UP000518605"/>
    </source>
</evidence>
<dbReference type="GO" id="GO:0007165">
    <property type="term" value="P:signal transduction"/>
    <property type="evidence" value="ECO:0007669"/>
    <property type="project" value="UniProtKB-KW"/>
</dbReference>
<name>A0A7W5G886_9BACL</name>
<evidence type="ECO:0000313" key="10">
    <source>
        <dbReference type="EMBL" id="MBB3150355.1"/>
    </source>
</evidence>
<comment type="subcellular location">
    <subcellularLocation>
        <location evidence="1">Cell membrane</location>
    </subcellularLocation>
</comment>
<keyword evidence="7" id="KW-0812">Transmembrane</keyword>
<feature type="transmembrane region" description="Helical" evidence="7">
    <location>
        <begin position="12"/>
        <end position="32"/>
    </location>
</feature>
<sequence>MKVGISSLTNKFMLVMAAALILIVSVIMVFEWQSIRTDVEKRLLDKGRDLSLSLAHTLEHLTELDLNTGVVLQDGTKWAGDQLRNDLFHDELTVNAQSIAAAETRAQDADYATKKITLHNGESIPLHEYELKYDSAYDKYTDDRWQGIIDSFLNEENVVYAMAAAYSDNPNWAGYIATHNGIYSPEGEQSADAWGDKGFLSQNYRANRIFNDETGYNAVMNVNTDDVYLQKYDRIIDGKTVETWDVSYPLIIDGEHWGAVRVALSKEKAEARIAEERMKVLLQLGSLVAVVLVILFFLSQIMLGRKLREIVRAAVNLNSSEADLTYRIVNKGTDEIAILGLEINRFIEHMQSLMRTIRSNAASVSDFSITLSEGSHQSKELSFQLASSVDEMAAGAENQADGAAEVAHSMEEMAASVGRIAASSSIMSKAAGDMLHAAEVGNEKSEQAVAQMERLGEATSSVAQVIGQLNEQSAQIQEMAGTIAAIASQTNLLALNAAIEAAHAGEYGSGFAVVAGEIRKLAEQASDNARHIADTINHVLTSTSEAVTAVRNGEQEMEQGMTIIHELKQSFDLIWQESRHVSSQVQDVSASTEEMAAGSEQVSASVETMAMVARDTSSHAAQSAEGTNRQHELAIETEQLAQSVSELAAELRESIGRFKLE</sequence>
<dbReference type="InterPro" id="IPR004089">
    <property type="entry name" value="MCPsignal_dom"/>
</dbReference>
<evidence type="ECO:0000256" key="2">
    <source>
        <dbReference type="ARBA" id="ARBA00022475"/>
    </source>
</evidence>
<dbReference type="PROSITE" id="PS50885">
    <property type="entry name" value="HAMP"/>
    <property type="match status" value="1"/>
</dbReference>
<keyword evidence="4 6" id="KW-0807">Transducer</keyword>
<dbReference type="Pfam" id="PF00015">
    <property type="entry name" value="MCPsignal"/>
    <property type="match status" value="1"/>
</dbReference>
<dbReference type="InterPro" id="IPR003660">
    <property type="entry name" value="HAMP_dom"/>
</dbReference>
<organism evidence="10 11">
    <name type="scientific">Paenibacillus endophyticus</name>
    <dbReference type="NCBI Taxonomy" id="1294268"/>
    <lineage>
        <taxon>Bacteria</taxon>
        <taxon>Bacillati</taxon>
        <taxon>Bacillota</taxon>
        <taxon>Bacilli</taxon>
        <taxon>Bacillales</taxon>
        <taxon>Paenibacillaceae</taxon>
        <taxon>Paenibacillus</taxon>
    </lineage>
</organism>
<dbReference type="RefSeq" id="WP_183558097.1">
    <property type="nucleotide sequence ID" value="NZ_CBCSLB010000001.1"/>
</dbReference>
<keyword evidence="7" id="KW-1133">Transmembrane helix</keyword>
<evidence type="ECO:0000256" key="3">
    <source>
        <dbReference type="ARBA" id="ARBA00023136"/>
    </source>
</evidence>
<dbReference type="PANTHER" id="PTHR32089">
    <property type="entry name" value="METHYL-ACCEPTING CHEMOTAXIS PROTEIN MCPB"/>
    <property type="match status" value="1"/>
</dbReference>
<evidence type="ECO:0000256" key="1">
    <source>
        <dbReference type="ARBA" id="ARBA00004236"/>
    </source>
</evidence>
<reference evidence="10 11" key="1">
    <citation type="submission" date="2020-08" db="EMBL/GenBank/DDBJ databases">
        <title>Genomic Encyclopedia of Type Strains, Phase III (KMG-III): the genomes of soil and plant-associated and newly described type strains.</title>
        <authorList>
            <person name="Whitman W."/>
        </authorList>
    </citation>
    <scope>NUCLEOTIDE SEQUENCE [LARGE SCALE GENOMIC DNA]</scope>
    <source>
        <strain evidence="10 11">CECT 8234</strain>
    </source>
</reference>
<dbReference type="PROSITE" id="PS50111">
    <property type="entry name" value="CHEMOTAXIS_TRANSDUC_2"/>
    <property type="match status" value="1"/>
</dbReference>